<keyword evidence="3 7" id="KW-0812">Transmembrane</keyword>
<comment type="subcellular location">
    <subcellularLocation>
        <location evidence="1">Cell membrane</location>
        <topology evidence="1">Single-pass membrane protein</topology>
    </subcellularLocation>
</comment>
<evidence type="ECO:0000256" key="1">
    <source>
        <dbReference type="ARBA" id="ARBA00004162"/>
    </source>
</evidence>
<feature type="compositionally biased region" description="Basic and acidic residues" evidence="6">
    <location>
        <begin position="375"/>
        <end position="386"/>
    </location>
</feature>
<accession>U5MPM6</accession>
<dbReference type="RefSeq" id="WP_022745434.1">
    <property type="nucleotide sequence ID" value="NC_022571.1"/>
</dbReference>
<dbReference type="PATRIC" id="fig|1345695.10.peg.3905"/>
<keyword evidence="4 7" id="KW-1133">Transmembrane helix</keyword>
<dbReference type="OrthoDB" id="9800626at2"/>
<dbReference type="eggNOG" id="ENOG5030INM">
    <property type="taxonomic scope" value="Bacteria"/>
</dbReference>
<evidence type="ECO:0000256" key="6">
    <source>
        <dbReference type="SAM" id="MobiDB-lite"/>
    </source>
</evidence>
<gene>
    <name evidence="9" type="ORF">CLSA_c17700</name>
</gene>
<evidence type="ECO:0000256" key="4">
    <source>
        <dbReference type="ARBA" id="ARBA00022989"/>
    </source>
</evidence>
<name>U5MPM6_CLOSA</name>
<feature type="compositionally biased region" description="Basic and acidic residues" evidence="6">
    <location>
        <begin position="395"/>
        <end position="404"/>
    </location>
</feature>
<evidence type="ECO:0000259" key="8">
    <source>
        <dbReference type="PROSITE" id="PS51849"/>
    </source>
</evidence>
<dbReference type="PROSITE" id="PS51849">
    <property type="entry name" value="RSGI_N"/>
    <property type="match status" value="1"/>
</dbReference>
<feature type="compositionally biased region" description="Basic and acidic residues" evidence="6">
    <location>
        <begin position="284"/>
        <end position="303"/>
    </location>
</feature>
<evidence type="ECO:0000256" key="7">
    <source>
        <dbReference type="SAM" id="Phobius"/>
    </source>
</evidence>
<evidence type="ECO:0000313" key="9">
    <source>
        <dbReference type="EMBL" id="AGX42764.1"/>
    </source>
</evidence>
<protein>
    <submittedName>
        <fullName evidence="9">Anti-sigma factor N-terminus</fullName>
    </submittedName>
</protein>
<dbReference type="Pfam" id="PF23750">
    <property type="entry name" value="RsgI_M"/>
    <property type="match status" value="1"/>
</dbReference>
<feature type="compositionally biased region" description="Polar residues" evidence="6">
    <location>
        <begin position="253"/>
        <end position="268"/>
    </location>
</feature>
<dbReference type="InterPro" id="IPR024449">
    <property type="entry name" value="Anti-sigma_RsgI_N"/>
</dbReference>
<reference evidence="9 10" key="1">
    <citation type="journal article" date="2013" name="Genome Announc.">
        <title>Complete Genome Sequence of the Solvent Producer Clostridium saccharobutylicum NCP262 (DSM 13864).</title>
        <authorList>
            <person name="Poehlein A."/>
            <person name="Hartwich K."/>
            <person name="Krabben P."/>
            <person name="Ehrenreich A."/>
            <person name="Liebl W."/>
            <person name="Durre P."/>
            <person name="Gottschalk G."/>
            <person name="Daniel R."/>
        </authorList>
    </citation>
    <scope>NUCLEOTIDE SEQUENCE [LARGE SCALE GENOMIC DNA]</scope>
    <source>
        <strain evidence="9">DSM 13864</strain>
    </source>
</reference>
<feature type="region of interest" description="Disordered" evidence="6">
    <location>
        <begin position="247"/>
        <end position="404"/>
    </location>
</feature>
<organism evidence="9 10">
    <name type="scientific">Clostridium saccharobutylicum DSM 13864</name>
    <dbReference type="NCBI Taxonomy" id="1345695"/>
    <lineage>
        <taxon>Bacteria</taxon>
        <taxon>Bacillati</taxon>
        <taxon>Bacillota</taxon>
        <taxon>Clostridia</taxon>
        <taxon>Eubacteriales</taxon>
        <taxon>Clostridiaceae</taxon>
        <taxon>Clostridium</taxon>
    </lineage>
</organism>
<dbReference type="AlphaFoldDB" id="U5MPM6"/>
<dbReference type="Proteomes" id="UP000017118">
    <property type="component" value="Chromosome"/>
</dbReference>
<dbReference type="InterPro" id="IPR055431">
    <property type="entry name" value="RsgI_M"/>
</dbReference>
<evidence type="ECO:0000256" key="5">
    <source>
        <dbReference type="ARBA" id="ARBA00023136"/>
    </source>
</evidence>
<feature type="compositionally biased region" description="Low complexity" evidence="6">
    <location>
        <begin position="321"/>
        <end position="330"/>
    </location>
</feature>
<feature type="transmembrane region" description="Helical" evidence="7">
    <location>
        <begin position="57"/>
        <end position="77"/>
    </location>
</feature>
<dbReference type="Pfam" id="PF12791">
    <property type="entry name" value="RsgI_N"/>
    <property type="match status" value="1"/>
</dbReference>
<evidence type="ECO:0000256" key="3">
    <source>
        <dbReference type="ARBA" id="ARBA00022692"/>
    </source>
</evidence>
<keyword evidence="10" id="KW-1185">Reference proteome</keyword>
<keyword evidence="5 7" id="KW-0472">Membrane</keyword>
<feature type="compositionally biased region" description="Polar residues" evidence="6">
    <location>
        <begin position="304"/>
        <end position="316"/>
    </location>
</feature>
<evidence type="ECO:0000313" key="10">
    <source>
        <dbReference type="Proteomes" id="UP000017118"/>
    </source>
</evidence>
<sequence>MNKGIIMEINKNYAVVLNQQGVMEKIQSKENMKIGQKIFYFEDDIVKSTIKLHSHSSFMKIFGSIAALFLIVFTFFFNTATNNKVYAVVSLDINPSIQIEADSNQKIIKVDGINADGKSIDFSDVKGENIDDGIEKIKEKLVEKKYLDNNKEVLVAFAFVQNDGNSNYEEEVKDAIQSTFKSEKITYVKADKNAVDQAKTEGISLGRYEVAINADEETKSKIDKAPVKDITSIIKDKQNVIQWQAQDEESKMDNNSAQNDNSAVTNSDNNDKNKSLEQPSNNKSKSDKSTNDKNIQEKPKTTESSDNGNSGTVTTPDQDKNNNTANNADNGVLEVQPEPKVQNKQTEKSNNSDADNTVTIAPNNGVIENNTTSSKVEDQNKGEDQNKSSVQQDTTPKDSSKTNK</sequence>
<evidence type="ECO:0000256" key="2">
    <source>
        <dbReference type="ARBA" id="ARBA00022475"/>
    </source>
</evidence>
<feature type="compositionally biased region" description="Polar residues" evidence="6">
    <location>
        <begin position="342"/>
        <end position="374"/>
    </location>
</feature>
<dbReference type="EMBL" id="CP006721">
    <property type="protein sequence ID" value="AGX42764.1"/>
    <property type="molecule type" value="Genomic_DNA"/>
</dbReference>
<dbReference type="KEGG" id="csb:CLSA_c17700"/>
<feature type="domain" description="RsgI N-terminal anti-sigma" evidence="8">
    <location>
        <begin position="2"/>
        <end position="49"/>
    </location>
</feature>
<proteinExistence type="predicted"/>
<dbReference type="GO" id="GO:0005886">
    <property type="term" value="C:plasma membrane"/>
    <property type="evidence" value="ECO:0007669"/>
    <property type="project" value="UniProtKB-SubCell"/>
</dbReference>
<dbReference type="GeneID" id="55474255"/>
<keyword evidence="2" id="KW-1003">Cell membrane</keyword>
<dbReference type="HOGENOM" id="CLU_061972_0_0_9"/>